<dbReference type="AlphaFoldDB" id="A0A1M7J3X0"/>
<feature type="signal peptide" evidence="1">
    <location>
        <begin position="1"/>
        <end position="22"/>
    </location>
</feature>
<organism evidence="3 4">
    <name type="scientific">Halomonas cupida</name>
    <dbReference type="NCBI Taxonomy" id="44933"/>
    <lineage>
        <taxon>Bacteria</taxon>
        <taxon>Pseudomonadati</taxon>
        <taxon>Pseudomonadota</taxon>
        <taxon>Gammaproteobacteria</taxon>
        <taxon>Oceanospirillales</taxon>
        <taxon>Halomonadaceae</taxon>
        <taxon>Halomonas</taxon>
    </lineage>
</organism>
<reference evidence="2 5" key="2">
    <citation type="submission" date="2019-07" db="EMBL/GenBank/DDBJ databases">
        <title>Whole genome shotgun sequence of Halomonas cupida NBRC 102219.</title>
        <authorList>
            <person name="Hosoyama A."/>
            <person name="Uohara A."/>
            <person name="Ohji S."/>
            <person name="Ichikawa N."/>
        </authorList>
    </citation>
    <scope>NUCLEOTIDE SEQUENCE [LARGE SCALE GENOMIC DNA]</scope>
    <source>
        <strain evidence="2 5">NBRC 102219</strain>
    </source>
</reference>
<dbReference type="EMBL" id="FRCA01000008">
    <property type="protein sequence ID" value="SHM47631.1"/>
    <property type="molecule type" value="Genomic_DNA"/>
</dbReference>
<dbReference type="RefSeq" id="WP_073436108.1">
    <property type="nucleotide sequence ID" value="NZ_BJXU01000088.1"/>
</dbReference>
<evidence type="ECO:0000313" key="2">
    <source>
        <dbReference type="EMBL" id="GEN24304.1"/>
    </source>
</evidence>
<evidence type="ECO:0000313" key="3">
    <source>
        <dbReference type="EMBL" id="SHM47631.1"/>
    </source>
</evidence>
<reference evidence="3 4" key="1">
    <citation type="submission" date="2016-11" db="EMBL/GenBank/DDBJ databases">
        <authorList>
            <person name="Jaros S."/>
            <person name="Januszkiewicz K."/>
            <person name="Wedrychowicz H."/>
        </authorList>
    </citation>
    <scope>NUCLEOTIDE SEQUENCE [LARGE SCALE GENOMIC DNA]</scope>
    <source>
        <strain evidence="3 4">DSM 4740</strain>
    </source>
</reference>
<evidence type="ECO:0000256" key="1">
    <source>
        <dbReference type="SAM" id="SignalP"/>
    </source>
</evidence>
<proteinExistence type="predicted"/>
<dbReference type="Proteomes" id="UP000321726">
    <property type="component" value="Unassembled WGS sequence"/>
</dbReference>
<evidence type="ECO:0000313" key="5">
    <source>
        <dbReference type="Proteomes" id="UP000321726"/>
    </source>
</evidence>
<dbReference type="EMBL" id="BJXU01000088">
    <property type="protein sequence ID" value="GEN24304.1"/>
    <property type="molecule type" value="Genomic_DNA"/>
</dbReference>
<feature type="chain" id="PRO_5012500610" evidence="1">
    <location>
        <begin position="23"/>
        <end position="106"/>
    </location>
</feature>
<protein>
    <submittedName>
        <fullName evidence="3">Uncharacterized protein</fullName>
    </submittedName>
</protein>
<dbReference type="Proteomes" id="UP000184123">
    <property type="component" value="Unassembled WGS sequence"/>
</dbReference>
<keyword evidence="1" id="KW-0732">Signal</keyword>
<name>A0A1M7J3X0_9GAMM</name>
<sequence>MRIPSGCIVVTILLTLSAGAMAQNSACIRQLSTGENIDDIIAKEGGLQPALNMALSQRESNLRWFADMRESMNQGVAEEQLRQLYAQGEMANRANEQLIEALQCRQ</sequence>
<gene>
    <name evidence="2" type="ORF">HCU01_22530</name>
    <name evidence="3" type="ORF">SAMN05660971_03095</name>
</gene>
<accession>A0A1M7J3X0</accession>
<evidence type="ECO:0000313" key="4">
    <source>
        <dbReference type="Proteomes" id="UP000184123"/>
    </source>
</evidence>
<keyword evidence="5" id="KW-1185">Reference proteome</keyword>